<evidence type="ECO:0000259" key="4">
    <source>
        <dbReference type="Pfam" id="PF08241"/>
    </source>
</evidence>
<name>A0AAE2C1C7_9LAMI</name>
<evidence type="ECO:0000256" key="3">
    <source>
        <dbReference type="ARBA" id="ARBA00022679"/>
    </source>
</evidence>
<dbReference type="PANTHER" id="PTHR12176">
    <property type="entry name" value="SAM-DEPENDENT METHYLTRANSFERASE SUPERFAMILY PROTEIN"/>
    <property type="match status" value="1"/>
</dbReference>
<evidence type="ECO:0000313" key="6">
    <source>
        <dbReference type="Proteomes" id="UP001289374"/>
    </source>
</evidence>
<evidence type="ECO:0000313" key="5">
    <source>
        <dbReference type="EMBL" id="KAK4405424.1"/>
    </source>
</evidence>
<dbReference type="Proteomes" id="UP001289374">
    <property type="component" value="Unassembled WGS sequence"/>
</dbReference>
<dbReference type="AlphaFoldDB" id="A0AAE2C1C7"/>
<evidence type="ECO:0000256" key="2">
    <source>
        <dbReference type="ARBA" id="ARBA00022603"/>
    </source>
</evidence>
<dbReference type="EMBL" id="JACGWL010000003">
    <property type="protein sequence ID" value="KAK4405424.1"/>
    <property type="molecule type" value="Genomic_DNA"/>
</dbReference>
<dbReference type="GO" id="GO:0009820">
    <property type="term" value="P:alkaloid metabolic process"/>
    <property type="evidence" value="ECO:0007669"/>
    <property type="project" value="UniProtKB-KW"/>
</dbReference>
<feature type="domain" description="Methyltransferase type 11" evidence="4">
    <location>
        <begin position="72"/>
        <end position="160"/>
    </location>
</feature>
<comment type="caution">
    <text evidence="5">The sequence shown here is derived from an EMBL/GenBank/DDBJ whole genome shotgun (WGS) entry which is preliminary data.</text>
</comment>
<organism evidence="5 6">
    <name type="scientific">Sesamum angolense</name>
    <dbReference type="NCBI Taxonomy" id="2727404"/>
    <lineage>
        <taxon>Eukaryota</taxon>
        <taxon>Viridiplantae</taxon>
        <taxon>Streptophyta</taxon>
        <taxon>Embryophyta</taxon>
        <taxon>Tracheophyta</taxon>
        <taxon>Spermatophyta</taxon>
        <taxon>Magnoliopsida</taxon>
        <taxon>eudicotyledons</taxon>
        <taxon>Gunneridae</taxon>
        <taxon>Pentapetalae</taxon>
        <taxon>asterids</taxon>
        <taxon>lamiids</taxon>
        <taxon>Lamiales</taxon>
        <taxon>Pedaliaceae</taxon>
        <taxon>Sesamum</taxon>
    </lineage>
</organism>
<dbReference type="SUPFAM" id="SSF53335">
    <property type="entry name" value="S-adenosyl-L-methionine-dependent methyltransferases"/>
    <property type="match status" value="1"/>
</dbReference>
<evidence type="ECO:0000256" key="1">
    <source>
        <dbReference type="ARBA" id="ARBA00008361"/>
    </source>
</evidence>
<dbReference type="CDD" id="cd02440">
    <property type="entry name" value="AdoMet_MTases"/>
    <property type="match status" value="1"/>
</dbReference>
<dbReference type="Gene3D" id="3.40.50.150">
    <property type="entry name" value="Vaccinia Virus protein VP39"/>
    <property type="match status" value="1"/>
</dbReference>
<dbReference type="GO" id="GO:0008757">
    <property type="term" value="F:S-adenosylmethionine-dependent methyltransferase activity"/>
    <property type="evidence" value="ECO:0007669"/>
    <property type="project" value="InterPro"/>
</dbReference>
<keyword evidence="2 5" id="KW-0489">Methyltransferase</keyword>
<gene>
    <name evidence="5" type="ORF">Sango_0548900</name>
</gene>
<accession>A0AAE2C1C7</accession>
<reference evidence="5" key="2">
    <citation type="journal article" date="2024" name="Plant">
        <title>Genomic evolution and insights into agronomic trait innovations of Sesamum species.</title>
        <authorList>
            <person name="Miao H."/>
            <person name="Wang L."/>
            <person name="Qu L."/>
            <person name="Liu H."/>
            <person name="Sun Y."/>
            <person name="Le M."/>
            <person name="Wang Q."/>
            <person name="Wei S."/>
            <person name="Zheng Y."/>
            <person name="Lin W."/>
            <person name="Duan Y."/>
            <person name="Cao H."/>
            <person name="Xiong S."/>
            <person name="Wang X."/>
            <person name="Wei L."/>
            <person name="Li C."/>
            <person name="Ma Q."/>
            <person name="Ju M."/>
            <person name="Zhao R."/>
            <person name="Li G."/>
            <person name="Mu C."/>
            <person name="Tian Q."/>
            <person name="Mei H."/>
            <person name="Zhang T."/>
            <person name="Gao T."/>
            <person name="Zhang H."/>
        </authorList>
    </citation>
    <scope>NUCLEOTIDE SEQUENCE</scope>
    <source>
        <strain evidence="5">K16</strain>
    </source>
</reference>
<proteinExistence type="inferred from homology"/>
<comment type="similarity">
    <text evidence="1">Belongs to the methyltransferase superfamily.</text>
</comment>
<protein>
    <submittedName>
        <fullName evidence="5">EEF1A lysine and N-terminal methyltransferase</fullName>
    </submittedName>
</protein>
<keyword evidence="6" id="KW-1185">Reference proteome</keyword>
<keyword evidence="3" id="KW-0808">Transferase</keyword>
<dbReference type="PANTHER" id="PTHR12176:SF79">
    <property type="entry name" value="METHYLTRANSFERASE TYPE 11 DOMAIN-CONTAINING PROTEIN"/>
    <property type="match status" value="1"/>
</dbReference>
<reference evidence="5" key="1">
    <citation type="submission" date="2020-06" db="EMBL/GenBank/DDBJ databases">
        <authorList>
            <person name="Li T."/>
            <person name="Hu X."/>
            <person name="Zhang T."/>
            <person name="Song X."/>
            <person name="Zhang H."/>
            <person name="Dai N."/>
            <person name="Sheng W."/>
            <person name="Hou X."/>
            <person name="Wei L."/>
        </authorList>
    </citation>
    <scope>NUCLEOTIDE SEQUENCE</scope>
    <source>
        <strain evidence="5">K16</strain>
        <tissue evidence="5">Leaf</tissue>
    </source>
</reference>
<dbReference type="Pfam" id="PF08241">
    <property type="entry name" value="Methyltransf_11"/>
    <property type="match status" value="1"/>
</dbReference>
<sequence length="251" mass="28029">MLLPPPYHHHHHPGLRRIMVLGQPLRHDPSTFDWYQKYPPSPSPPPLHSSTPTTQFSSSAVAIPATFSEGMVDDGYDEVVNIDISSVVIEAMQKKYVNRPQLKYMKMDVRDMRAFDTRSFAAVIDKGTLDSLLCGHNSRQNAGKMLEEVWRVLKDKGVYILITYGSPAYRLPLLKDLSWTIKLHVIEKLASGNSSHQTTDVTCPIPLDVNGGSAEAAAGMKADVHYIYVCIKPPLCQDNSERVKDESPMEG</sequence>
<dbReference type="GO" id="GO:0032259">
    <property type="term" value="P:methylation"/>
    <property type="evidence" value="ECO:0007669"/>
    <property type="project" value="UniProtKB-KW"/>
</dbReference>
<dbReference type="InterPro" id="IPR013216">
    <property type="entry name" value="Methyltransf_11"/>
</dbReference>
<dbReference type="InterPro" id="IPR051419">
    <property type="entry name" value="Lys/N-term_MeTrsfase_sf"/>
</dbReference>
<dbReference type="InterPro" id="IPR029063">
    <property type="entry name" value="SAM-dependent_MTases_sf"/>
</dbReference>